<dbReference type="HOGENOM" id="CLU_017594_4_2_1"/>
<evidence type="ECO:0008006" key="5">
    <source>
        <dbReference type="Google" id="ProtNLM"/>
    </source>
</evidence>
<accession>A0A0C3D0U8</accession>
<reference evidence="3 4" key="1">
    <citation type="submission" date="2014-04" db="EMBL/GenBank/DDBJ databases">
        <authorList>
            <consortium name="DOE Joint Genome Institute"/>
            <person name="Kuo A."/>
            <person name="Kohler A."/>
            <person name="Nagy L.G."/>
            <person name="Floudas D."/>
            <person name="Copeland A."/>
            <person name="Barry K.W."/>
            <person name="Cichocki N."/>
            <person name="Veneault-Fourrey C."/>
            <person name="LaButti K."/>
            <person name="Lindquist E.A."/>
            <person name="Lipzen A."/>
            <person name="Lundell T."/>
            <person name="Morin E."/>
            <person name="Murat C."/>
            <person name="Sun H."/>
            <person name="Tunlid A."/>
            <person name="Henrissat B."/>
            <person name="Grigoriev I.V."/>
            <person name="Hibbett D.S."/>
            <person name="Martin F."/>
            <person name="Nordberg H.P."/>
            <person name="Cantor M.N."/>
            <person name="Hua S.X."/>
        </authorList>
    </citation>
    <scope>NUCLEOTIDE SEQUENCE [LARGE SCALE GENOMIC DNA]</scope>
    <source>
        <strain evidence="3 4">Foug A</strain>
    </source>
</reference>
<sequence>MNDAEGQDEERRRLLANVDGTDVEECPSTSPSSKPAQRTLLASLFAVALLLLSGIVYFTTHTPTARPGTNDLLSNGTHEFKRTIILVSIDGLRADYLDRGLTPHLLDISKQGIRATYMKPVFPSLTFPNHWALMTGLYAESHGIIANLMVRKTFWDPASETMFLYNRPESSWNSTWWLGEPMWETAERASIKTANLMWAGPPITSSGTSPTYFVPFRDKVPLQEKLDQILQWIDMDINERPQLILAYEPSVDQAGHTWGPMSKAVNESLRSVDVFAHSLHKEILARNLSDIADVIFVSDHGMVDTSVVDWVHIDDLSILGATWEVVTHADGWPSMGLRFQDGTDQREVLKKLMRAARDERYMGKFDVFVTNAYTGSYAFGEEDDEDDLVVPMPERFHFSNNERIAPIWIVPRLGYALTTKERGEDMSIGNHGYDNEESAMRAVFVAHGPFSSGAKAIATRGVSLQAGSSHIAPVNARANANAWHSITDEAHIMQGFPNVEIYNLVMRLLGISRLSAQTNGTIGFWDNYLEL</sequence>
<dbReference type="FunCoup" id="A0A0C3D0U8">
    <property type="interactions" value="158"/>
</dbReference>
<keyword evidence="2" id="KW-0812">Transmembrane</keyword>
<dbReference type="GO" id="GO:0017111">
    <property type="term" value="F:ribonucleoside triphosphate phosphatase activity"/>
    <property type="evidence" value="ECO:0007669"/>
    <property type="project" value="TreeGrafter"/>
</dbReference>
<feature type="region of interest" description="Disordered" evidence="1">
    <location>
        <begin position="1"/>
        <end position="35"/>
    </location>
</feature>
<protein>
    <recommendedName>
        <fullName evidence="5">Phosphodiest-domain-containing protein</fullName>
    </recommendedName>
</protein>
<evidence type="ECO:0000313" key="4">
    <source>
        <dbReference type="Proteomes" id="UP000053989"/>
    </source>
</evidence>
<dbReference type="EMBL" id="KN822154">
    <property type="protein sequence ID" value="KIM54455.1"/>
    <property type="molecule type" value="Genomic_DNA"/>
</dbReference>
<dbReference type="PANTHER" id="PTHR10151">
    <property type="entry name" value="ECTONUCLEOTIDE PYROPHOSPHATASE/PHOSPHODIESTERASE"/>
    <property type="match status" value="1"/>
</dbReference>
<dbReference type="GO" id="GO:0047429">
    <property type="term" value="F:nucleoside triphosphate diphosphatase activity"/>
    <property type="evidence" value="ECO:0007669"/>
    <property type="project" value="TreeGrafter"/>
</dbReference>
<dbReference type="CDD" id="cd16018">
    <property type="entry name" value="Enpp"/>
    <property type="match status" value="1"/>
</dbReference>
<dbReference type="AlphaFoldDB" id="A0A0C3D0U8"/>
<organism evidence="3 4">
    <name type="scientific">Scleroderma citrinum Foug A</name>
    <dbReference type="NCBI Taxonomy" id="1036808"/>
    <lineage>
        <taxon>Eukaryota</taxon>
        <taxon>Fungi</taxon>
        <taxon>Dikarya</taxon>
        <taxon>Basidiomycota</taxon>
        <taxon>Agaricomycotina</taxon>
        <taxon>Agaricomycetes</taxon>
        <taxon>Agaricomycetidae</taxon>
        <taxon>Boletales</taxon>
        <taxon>Sclerodermatineae</taxon>
        <taxon>Sclerodermataceae</taxon>
        <taxon>Scleroderma</taxon>
    </lineage>
</organism>
<dbReference type="Pfam" id="PF01663">
    <property type="entry name" value="Phosphodiest"/>
    <property type="match status" value="1"/>
</dbReference>
<dbReference type="InterPro" id="IPR002591">
    <property type="entry name" value="Phosphodiest/P_Trfase"/>
</dbReference>
<keyword evidence="2" id="KW-1133">Transmembrane helix</keyword>
<name>A0A0C3D0U8_9AGAM</name>
<proteinExistence type="predicted"/>
<keyword evidence="2" id="KW-0472">Membrane</keyword>
<dbReference type="GO" id="GO:0009141">
    <property type="term" value="P:nucleoside triphosphate metabolic process"/>
    <property type="evidence" value="ECO:0007669"/>
    <property type="project" value="TreeGrafter"/>
</dbReference>
<evidence type="ECO:0000256" key="1">
    <source>
        <dbReference type="SAM" id="MobiDB-lite"/>
    </source>
</evidence>
<dbReference type="Proteomes" id="UP000053989">
    <property type="component" value="Unassembled WGS sequence"/>
</dbReference>
<dbReference type="InterPro" id="IPR017850">
    <property type="entry name" value="Alkaline_phosphatase_core_sf"/>
</dbReference>
<evidence type="ECO:0000313" key="3">
    <source>
        <dbReference type="EMBL" id="KIM54455.1"/>
    </source>
</evidence>
<evidence type="ECO:0000256" key="2">
    <source>
        <dbReference type="SAM" id="Phobius"/>
    </source>
</evidence>
<dbReference type="OrthoDB" id="415411at2759"/>
<dbReference type="STRING" id="1036808.A0A0C3D0U8"/>
<dbReference type="PANTHER" id="PTHR10151:SF120">
    <property type="entry name" value="BIS(5'-ADENOSYL)-TRIPHOSPHATASE"/>
    <property type="match status" value="1"/>
</dbReference>
<dbReference type="SUPFAM" id="SSF53649">
    <property type="entry name" value="Alkaline phosphatase-like"/>
    <property type="match status" value="1"/>
</dbReference>
<keyword evidence="4" id="KW-1185">Reference proteome</keyword>
<feature type="transmembrane region" description="Helical" evidence="2">
    <location>
        <begin position="40"/>
        <end position="58"/>
    </location>
</feature>
<dbReference type="Gene3D" id="3.40.720.10">
    <property type="entry name" value="Alkaline Phosphatase, subunit A"/>
    <property type="match status" value="1"/>
</dbReference>
<dbReference type="InParanoid" id="A0A0C3D0U8"/>
<gene>
    <name evidence="3" type="ORF">SCLCIDRAFT_31067</name>
</gene>
<reference evidence="4" key="2">
    <citation type="submission" date="2015-01" db="EMBL/GenBank/DDBJ databases">
        <title>Evolutionary Origins and Diversification of the Mycorrhizal Mutualists.</title>
        <authorList>
            <consortium name="DOE Joint Genome Institute"/>
            <consortium name="Mycorrhizal Genomics Consortium"/>
            <person name="Kohler A."/>
            <person name="Kuo A."/>
            <person name="Nagy L.G."/>
            <person name="Floudas D."/>
            <person name="Copeland A."/>
            <person name="Barry K.W."/>
            <person name="Cichocki N."/>
            <person name="Veneault-Fourrey C."/>
            <person name="LaButti K."/>
            <person name="Lindquist E.A."/>
            <person name="Lipzen A."/>
            <person name="Lundell T."/>
            <person name="Morin E."/>
            <person name="Murat C."/>
            <person name="Riley R."/>
            <person name="Ohm R."/>
            <person name="Sun H."/>
            <person name="Tunlid A."/>
            <person name="Henrissat B."/>
            <person name="Grigoriev I.V."/>
            <person name="Hibbett D.S."/>
            <person name="Martin F."/>
        </authorList>
    </citation>
    <scope>NUCLEOTIDE SEQUENCE [LARGE SCALE GENOMIC DNA]</scope>
    <source>
        <strain evidence="4">Foug A</strain>
    </source>
</reference>